<gene>
    <name evidence="2" type="ORF">HYN04_04885</name>
</gene>
<organism evidence="2 3">
    <name type="scientific">Phenylobacterium parvum</name>
    <dbReference type="NCBI Taxonomy" id="2201350"/>
    <lineage>
        <taxon>Bacteria</taxon>
        <taxon>Pseudomonadati</taxon>
        <taxon>Pseudomonadota</taxon>
        <taxon>Alphaproteobacteria</taxon>
        <taxon>Caulobacterales</taxon>
        <taxon>Caulobacteraceae</taxon>
        <taxon>Phenylobacterium</taxon>
    </lineage>
</organism>
<proteinExistence type="predicted"/>
<evidence type="ECO:0000256" key="1">
    <source>
        <dbReference type="SAM" id="MobiDB-lite"/>
    </source>
</evidence>
<dbReference type="Proteomes" id="UP000247763">
    <property type="component" value="Chromosome"/>
</dbReference>
<feature type="region of interest" description="Disordered" evidence="1">
    <location>
        <begin position="26"/>
        <end position="58"/>
    </location>
</feature>
<evidence type="ECO:0008006" key="4">
    <source>
        <dbReference type="Google" id="ProtNLM"/>
    </source>
</evidence>
<dbReference type="KEGG" id="phb:HYN04_04885"/>
<dbReference type="AlphaFoldDB" id="A0A2Z3HPE5"/>
<dbReference type="Pfam" id="PF12915">
    <property type="entry name" value="DUF3833"/>
    <property type="match status" value="1"/>
</dbReference>
<feature type="compositionally biased region" description="Gly residues" evidence="1">
    <location>
        <begin position="44"/>
        <end position="55"/>
    </location>
</feature>
<evidence type="ECO:0000313" key="2">
    <source>
        <dbReference type="EMBL" id="AWM77152.1"/>
    </source>
</evidence>
<accession>A0A2Z3HPE5</accession>
<keyword evidence="3" id="KW-1185">Reference proteome</keyword>
<sequence>MGRTETGSWAFPCTVWARMTDPFRSHDGNKRVGRDVGTLDGAGRAAGSGRGGRGSRPGSLRRGLFPVLFGKFPLGLWPRSRPMIEIPGVTRRGALVLTAGAMFAGCATRPPAPRTRPAGLTLEEAFLGRTRGEGVFSFPIAGVTRRFRADLDGRLEGDRLTVVEDFIYDDGETDRLTWVFDRAGPGRWKGKREDTVGVAEVTEENGVIRLEYLADVRSRGSVTRLGFSDLIYRTDPGVILNEAVVSWRGLPLGSVRFEIRRA</sequence>
<protein>
    <recommendedName>
        <fullName evidence="4">DUF3833 domain-containing protein</fullName>
    </recommendedName>
</protein>
<dbReference type="OrthoDB" id="5296954at2"/>
<reference evidence="3" key="1">
    <citation type="submission" date="2018-05" db="EMBL/GenBank/DDBJ databases">
        <title>Genome sequencing of Phenylobacterium sp. HYN0004.</title>
        <authorList>
            <person name="Yi H."/>
            <person name="Baek C."/>
        </authorList>
    </citation>
    <scope>NUCLEOTIDE SEQUENCE [LARGE SCALE GENOMIC DNA]</scope>
    <source>
        <strain evidence="3">HYN0004</strain>
    </source>
</reference>
<dbReference type="EMBL" id="CP029479">
    <property type="protein sequence ID" value="AWM77152.1"/>
    <property type="molecule type" value="Genomic_DNA"/>
</dbReference>
<name>A0A2Z3HPE5_9CAUL</name>
<evidence type="ECO:0000313" key="3">
    <source>
        <dbReference type="Proteomes" id="UP000247763"/>
    </source>
</evidence>
<dbReference type="InterPro" id="IPR024409">
    <property type="entry name" value="DUF3833"/>
</dbReference>